<sequence>MAIDEQAKFVKVGMNDLEVGKPLAHPFYDGNRRLLLKRGYVVESIHQCELLVERGLYRNVNERSAPANQSSSVASDAPASRETITTLDATKIRIGDPLTMQKSSEDPRLVVKLIGYVKNRGLIVTVPGSDGEFVMLKEGQSFVCRFFSGQNAYAFTTTVAKQTSVPFPHLHLSYPREVRGLEIRKGSRIDVELIAAISSEGDGEAKSSSGKIINISTGGGALRAKQALGEKGDLISVKFKITVSDIQSFIVFDSIIRTVSLDNGDPNMPYLHGLQFIEPDQNMAMALAAFVYQRIVDEAH</sequence>
<dbReference type="AlphaFoldDB" id="A0A935K4U8"/>
<evidence type="ECO:0000256" key="1">
    <source>
        <dbReference type="ARBA" id="ARBA00022636"/>
    </source>
</evidence>
<accession>A0A935K4U8</accession>
<name>A0A935K4U8_9RHOO</name>
<dbReference type="Proteomes" id="UP000739411">
    <property type="component" value="Unassembled WGS sequence"/>
</dbReference>
<gene>
    <name evidence="6" type="ORF">IPJ38_17685</name>
</gene>
<evidence type="ECO:0000259" key="4">
    <source>
        <dbReference type="Pfam" id="PF07238"/>
    </source>
</evidence>
<keyword evidence="3" id="KW-0975">Bacterial flagellum</keyword>
<keyword evidence="6" id="KW-0966">Cell projection</keyword>
<keyword evidence="6" id="KW-0282">Flagellum</keyword>
<feature type="domain" description="PilZ" evidence="4">
    <location>
        <begin position="183"/>
        <end position="293"/>
    </location>
</feature>
<feature type="domain" description="Type III secretion system flagellar brake protein YcgR PilZN" evidence="5">
    <location>
        <begin position="94"/>
        <end position="175"/>
    </location>
</feature>
<evidence type="ECO:0000313" key="6">
    <source>
        <dbReference type="EMBL" id="MBK7416654.1"/>
    </source>
</evidence>
<keyword evidence="1" id="KW-0973">c-di-GMP</keyword>
<evidence type="ECO:0000313" key="7">
    <source>
        <dbReference type="Proteomes" id="UP000739411"/>
    </source>
</evidence>
<keyword evidence="2" id="KW-0547">Nucleotide-binding</keyword>
<dbReference type="Gene3D" id="2.30.110.10">
    <property type="entry name" value="Electron Transport, Fmn-binding Protein, Chain A"/>
    <property type="match status" value="1"/>
</dbReference>
<organism evidence="6 7">
    <name type="scientific">Candidatus Dechloromonas phosphorivorans</name>
    <dbReference type="NCBI Taxonomy" id="2899244"/>
    <lineage>
        <taxon>Bacteria</taxon>
        <taxon>Pseudomonadati</taxon>
        <taxon>Pseudomonadota</taxon>
        <taxon>Betaproteobacteria</taxon>
        <taxon>Rhodocyclales</taxon>
        <taxon>Azonexaceae</taxon>
        <taxon>Dechloromonas</taxon>
    </lineage>
</organism>
<dbReference type="EMBL" id="JADJMS010000046">
    <property type="protein sequence ID" value="MBK7416654.1"/>
    <property type="molecule type" value="Genomic_DNA"/>
</dbReference>
<protein>
    <submittedName>
        <fullName evidence="6">Flagellar brake protein</fullName>
    </submittedName>
</protein>
<dbReference type="Pfam" id="PF12945">
    <property type="entry name" value="PilZNR"/>
    <property type="match status" value="1"/>
</dbReference>
<dbReference type="Pfam" id="PF07238">
    <property type="entry name" value="PilZ"/>
    <property type="match status" value="1"/>
</dbReference>
<evidence type="ECO:0000256" key="2">
    <source>
        <dbReference type="ARBA" id="ARBA00022741"/>
    </source>
</evidence>
<keyword evidence="6" id="KW-0969">Cilium</keyword>
<dbReference type="GO" id="GO:0035438">
    <property type="term" value="F:cyclic-di-GMP binding"/>
    <property type="evidence" value="ECO:0007669"/>
    <property type="project" value="InterPro"/>
</dbReference>
<proteinExistence type="predicted"/>
<dbReference type="InterPro" id="IPR009875">
    <property type="entry name" value="PilZ_domain"/>
</dbReference>
<comment type="caution">
    <text evidence="6">The sequence shown here is derived from an EMBL/GenBank/DDBJ whole genome shotgun (WGS) entry which is preliminary data.</text>
</comment>
<dbReference type="Gene3D" id="2.40.10.220">
    <property type="entry name" value="predicted glycosyltransferase like domains"/>
    <property type="match status" value="1"/>
</dbReference>
<evidence type="ECO:0000256" key="3">
    <source>
        <dbReference type="ARBA" id="ARBA00023143"/>
    </source>
</evidence>
<dbReference type="InterPro" id="IPR012349">
    <property type="entry name" value="Split_barrel_FMN-bd"/>
</dbReference>
<dbReference type="InterPro" id="IPR009926">
    <property type="entry name" value="T3SS_YcgR_PilZN"/>
</dbReference>
<evidence type="ECO:0000259" key="5">
    <source>
        <dbReference type="Pfam" id="PF12945"/>
    </source>
</evidence>
<reference evidence="6 7" key="1">
    <citation type="submission" date="2020-10" db="EMBL/GenBank/DDBJ databases">
        <title>Connecting structure to function with the recovery of over 1000 high-quality activated sludge metagenome-assembled genomes encoding full-length rRNA genes using long-read sequencing.</title>
        <authorList>
            <person name="Singleton C.M."/>
            <person name="Petriglieri F."/>
            <person name="Kristensen J.M."/>
            <person name="Kirkegaard R.H."/>
            <person name="Michaelsen T.Y."/>
            <person name="Andersen M.H."/>
            <person name="Karst S.M."/>
            <person name="Dueholm M.S."/>
            <person name="Nielsen P.H."/>
            <person name="Albertsen M."/>
        </authorList>
    </citation>
    <scope>NUCLEOTIDE SEQUENCE [LARGE SCALE GENOMIC DNA]</scope>
    <source>
        <strain evidence="6">EsbW_18-Q3-R4-48_BATAC.463</strain>
    </source>
</reference>
<dbReference type="SUPFAM" id="SSF141371">
    <property type="entry name" value="PilZ domain-like"/>
    <property type="match status" value="1"/>
</dbReference>